<proteinExistence type="predicted"/>
<organism evidence="2 3">
    <name type="scientific">Blattamonas nauphoetae</name>
    <dbReference type="NCBI Taxonomy" id="2049346"/>
    <lineage>
        <taxon>Eukaryota</taxon>
        <taxon>Metamonada</taxon>
        <taxon>Preaxostyla</taxon>
        <taxon>Oxymonadida</taxon>
        <taxon>Blattamonas</taxon>
    </lineage>
</organism>
<comment type="caution">
    <text evidence="2">The sequence shown here is derived from an EMBL/GenBank/DDBJ whole genome shotgun (WGS) entry which is preliminary data.</text>
</comment>
<keyword evidence="3" id="KW-1185">Reference proteome</keyword>
<feature type="region of interest" description="Disordered" evidence="1">
    <location>
        <begin position="1"/>
        <end position="31"/>
    </location>
</feature>
<evidence type="ECO:0000313" key="3">
    <source>
        <dbReference type="Proteomes" id="UP001281761"/>
    </source>
</evidence>
<evidence type="ECO:0000313" key="2">
    <source>
        <dbReference type="EMBL" id="KAK2962488.1"/>
    </source>
</evidence>
<accession>A0ABQ9YFE7</accession>
<dbReference type="Proteomes" id="UP001281761">
    <property type="component" value="Unassembled WGS sequence"/>
</dbReference>
<sequence length="104" mass="11296">MRIGVQKGASRQRHIQPVLLHHSPLSDHSNPNQVHSFVGLVSSNGKKACMWGSVPASTVAFRELTSSPLPSNHPRRSVLPCAMGSVPHNTVSARTNVTKNRMPK</sequence>
<protein>
    <submittedName>
        <fullName evidence="2">Uncharacterized protein</fullName>
    </submittedName>
</protein>
<reference evidence="2 3" key="1">
    <citation type="journal article" date="2022" name="bioRxiv">
        <title>Genomics of Preaxostyla Flagellates Illuminates Evolutionary Transitions and the Path Towards Mitochondrial Loss.</title>
        <authorList>
            <person name="Novak L.V.F."/>
            <person name="Treitli S.C."/>
            <person name="Pyrih J."/>
            <person name="Halakuc P."/>
            <person name="Pipaliya S.V."/>
            <person name="Vacek V."/>
            <person name="Brzon O."/>
            <person name="Soukal P."/>
            <person name="Eme L."/>
            <person name="Dacks J.B."/>
            <person name="Karnkowska A."/>
            <person name="Elias M."/>
            <person name="Hampl V."/>
        </authorList>
    </citation>
    <scope>NUCLEOTIDE SEQUENCE [LARGE SCALE GENOMIC DNA]</scope>
    <source>
        <strain evidence="2">NAU3</strain>
        <tissue evidence="2">Gut</tissue>
    </source>
</reference>
<gene>
    <name evidence="2" type="ORF">BLNAU_2731</name>
</gene>
<name>A0ABQ9YFE7_9EUKA</name>
<evidence type="ECO:0000256" key="1">
    <source>
        <dbReference type="SAM" id="MobiDB-lite"/>
    </source>
</evidence>
<dbReference type="EMBL" id="JARBJD010000011">
    <property type="protein sequence ID" value="KAK2962488.1"/>
    <property type="molecule type" value="Genomic_DNA"/>
</dbReference>